<evidence type="ECO:0000313" key="3">
    <source>
        <dbReference type="Proteomes" id="UP000050544"/>
    </source>
</evidence>
<dbReference type="Pfam" id="PF13490">
    <property type="entry name" value="zf-HC2"/>
    <property type="match status" value="1"/>
</dbReference>
<proteinExistence type="predicted"/>
<dbReference type="InterPro" id="IPR041916">
    <property type="entry name" value="Anti_sigma_zinc_sf"/>
</dbReference>
<dbReference type="STRING" id="869279.SE15_04455"/>
<dbReference type="AlphaFoldDB" id="A0A0P6XNT2"/>
<evidence type="ECO:0000313" key="2">
    <source>
        <dbReference type="EMBL" id="KPL84375.1"/>
    </source>
</evidence>
<dbReference type="Proteomes" id="UP000050544">
    <property type="component" value="Unassembled WGS sequence"/>
</dbReference>
<dbReference type="OrthoDB" id="166006at2"/>
<organism evidence="2 3">
    <name type="scientific">Thermanaerothrix daxensis</name>
    <dbReference type="NCBI Taxonomy" id="869279"/>
    <lineage>
        <taxon>Bacteria</taxon>
        <taxon>Bacillati</taxon>
        <taxon>Chloroflexota</taxon>
        <taxon>Anaerolineae</taxon>
        <taxon>Anaerolineales</taxon>
        <taxon>Anaerolineaceae</taxon>
        <taxon>Thermanaerothrix</taxon>
    </lineage>
</organism>
<dbReference type="EMBL" id="LGKO01000002">
    <property type="protein sequence ID" value="KPL84375.1"/>
    <property type="molecule type" value="Genomic_DNA"/>
</dbReference>
<feature type="domain" description="Putative zinc-finger" evidence="1">
    <location>
        <begin position="6"/>
        <end position="40"/>
    </location>
</feature>
<gene>
    <name evidence="2" type="ORF">SE15_04455</name>
</gene>
<dbReference type="RefSeq" id="WP_054520880.1">
    <property type="nucleotide sequence ID" value="NZ_LGKO01000002.1"/>
</dbReference>
<keyword evidence="3" id="KW-1185">Reference proteome</keyword>
<dbReference type="Gene3D" id="1.10.10.1320">
    <property type="entry name" value="Anti-sigma factor, zinc-finger domain"/>
    <property type="match status" value="1"/>
</dbReference>
<protein>
    <recommendedName>
        <fullName evidence="1">Putative zinc-finger domain-containing protein</fullName>
    </recommendedName>
</protein>
<accession>A0A0P6XNT2</accession>
<dbReference type="InterPro" id="IPR027383">
    <property type="entry name" value="Znf_put"/>
</dbReference>
<evidence type="ECO:0000259" key="1">
    <source>
        <dbReference type="Pfam" id="PF13490"/>
    </source>
</evidence>
<sequence>MPTKKCKALLSQLSEYVDGTLDPRLCKVLERHLKTCEDCRVVLNTMRKTIDLYRTVGESQAIPNEVRERLFYRLDLSEYLKKRP</sequence>
<name>A0A0P6XNT2_9CHLR</name>
<reference evidence="2 3" key="1">
    <citation type="submission" date="2015-07" db="EMBL/GenBank/DDBJ databases">
        <title>Whole genome sequence of Thermanaerothrix daxensis DSM 23592.</title>
        <authorList>
            <person name="Hemp J."/>
            <person name="Ward L.M."/>
            <person name="Pace L.A."/>
            <person name="Fischer W.W."/>
        </authorList>
    </citation>
    <scope>NUCLEOTIDE SEQUENCE [LARGE SCALE GENOMIC DNA]</scope>
    <source>
        <strain evidence="2 3">GNS-1</strain>
    </source>
</reference>
<comment type="caution">
    <text evidence="2">The sequence shown here is derived from an EMBL/GenBank/DDBJ whole genome shotgun (WGS) entry which is preliminary data.</text>
</comment>